<evidence type="ECO:0000256" key="1">
    <source>
        <dbReference type="SAM" id="Phobius"/>
    </source>
</evidence>
<comment type="caution">
    <text evidence="2">The sequence shown here is derived from an EMBL/GenBank/DDBJ whole genome shotgun (WGS) entry which is preliminary data.</text>
</comment>
<protein>
    <submittedName>
        <fullName evidence="2">Uncharacterized protein</fullName>
    </submittedName>
</protein>
<proteinExistence type="predicted"/>
<dbReference type="OrthoDB" id="8479738at2"/>
<evidence type="ECO:0000313" key="3">
    <source>
        <dbReference type="Proteomes" id="UP000294547"/>
    </source>
</evidence>
<name>A0A4R6RN46_9HYPH</name>
<organism evidence="2 3">
    <name type="scientific">Oharaeibacter diazotrophicus</name>
    <dbReference type="NCBI Taxonomy" id="1920512"/>
    <lineage>
        <taxon>Bacteria</taxon>
        <taxon>Pseudomonadati</taxon>
        <taxon>Pseudomonadota</taxon>
        <taxon>Alphaproteobacteria</taxon>
        <taxon>Hyphomicrobiales</taxon>
        <taxon>Pleomorphomonadaceae</taxon>
        <taxon>Oharaeibacter</taxon>
    </lineage>
</organism>
<dbReference type="AlphaFoldDB" id="A0A4R6RN46"/>
<keyword evidence="1" id="KW-1133">Transmembrane helix</keyword>
<dbReference type="EMBL" id="SNXY01000006">
    <property type="protein sequence ID" value="TDP87477.1"/>
    <property type="molecule type" value="Genomic_DNA"/>
</dbReference>
<keyword evidence="1" id="KW-0812">Transmembrane</keyword>
<dbReference type="RefSeq" id="WP_126535403.1">
    <property type="nucleotide sequence ID" value="NZ_BSPM01000008.1"/>
</dbReference>
<gene>
    <name evidence="2" type="ORF">EDD54_1372</name>
</gene>
<keyword evidence="1" id="KW-0472">Membrane</keyword>
<reference evidence="2 3" key="1">
    <citation type="submission" date="2019-03" db="EMBL/GenBank/DDBJ databases">
        <title>Genomic Encyclopedia of Type Strains, Phase IV (KMG-IV): sequencing the most valuable type-strain genomes for metagenomic binning, comparative biology and taxonomic classification.</title>
        <authorList>
            <person name="Goeker M."/>
        </authorList>
    </citation>
    <scope>NUCLEOTIDE SEQUENCE [LARGE SCALE GENOMIC DNA]</scope>
    <source>
        <strain evidence="2 3">DSM 102969</strain>
    </source>
</reference>
<keyword evidence="3" id="KW-1185">Reference proteome</keyword>
<feature type="transmembrane region" description="Helical" evidence="1">
    <location>
        <begin position="53"/>
        <end position="76"/>
    </location>
</feature>
<feature type="transmembrane region" description="Helical" evidence="1">
    <location>
        <begin position="28"/>
        <end position="47"/>
    </location>
</feature>
<accession>A0A4R6RN46</accession>
<evidence type="ECO:0000313" key="2">
    <source>
        <dbReference type="EMBL" id="TDP87477.1"/>
    </source>
</evidence>
<dbReference type="Proteomes" id="UP000294547">
    <property type="component" value="Unassembled WGS sequence"/>
</dbReference>
<sequence length="97" mass="10832">MTALANVFFKVPVIGWLARDAVHGRDDAKYWFVFNFAVTFVVMTWTFGYPFVIVYALTMTACGILGLIVLTAGDLFDGDKRRRRRAAAAAVKPRKGL</sequence>